<dbReference type="EMBL" id="JAZEWV010000012">
    <property type="protein sequence ID" value="MEE4543613.1"/>
    <property type="molecule type" value="Genomic_DNA"/>
</dbReference>
<keyword evidence="2" id="KW-1133">Transmembrane helix</keyword>
<reference evidence="3 4" key="1">
    <citation type="submission" date="2023-12" db="EMBL/GenBank/DDBJ databases">
        <title>Streptomyces sp. V4-01.</title>
        <authorList>
            <person name="Somphong A."/>
            <person name="Phongsopitanun W."/>
        </authorList>
    </citation>
    <scope>NUCLEOTIDE SEQUENCE [LARGE SCALE GENOMIC DNA]</scope>
    <source>
        <strain evidence="3 4">V4-01</strain>
    </source>
</reference>
<organism evidence="3 4">
    <name type="scientific">Actinacidiphila polyblastidii</name>
    <dbReference type="NCBI Taxonomy" id="3110430"/>
    <lineage>
        <taxon>Bacteria</taxon>
        <taxon>Bacillati</taxon>
        <taxon>Actinomycetota</taxon>
        <taxon>Actinomycetes</taxon>
        <taxon>Kitasatosporales</taxon>
        <taxon>Streptomycetaceae</taxon>
        <taxon>Actinacidiphila</taxon>
    </lineage>
</organism>
<comment type="caution">
    <text evidence="3">The sequence shown here is derived from an EMBL/GenBank/DDBJ whole genome shotgun (WGS) entry which is preliminary data.</text>
</comment>
<feature type="transmembrane region" description="Helical" evidence="2">
    <location>
        <begin position="18"/>
        <end position="38"/>
    </location>
</feature>
<evidence type="ECO:0000313" key="3">
    <source>
        <dbReference type="EMBL" id="MEE4543613.1"/>
    </source>
</evidence>
<feature type="region of interest" description="Disordered" evidence="1">
    <location>
        <begin position="42"/>
        <end position="80"/>
    </location>
</feature>
<dbReference type="RefSeq" id="WP_330796224.1">
    <property type="nucleotide sequence ID" value="NZ_JAZEWV010000012.1"/>
</dbReference>
<dbReference type="Proteomes" id="UP001344658">
    <property type="component" value="Unassembled WGS sequence"/>
</dbReference>
<gene>
    <name evidence="3" type="ORF">V2S66_16735</name>
</gene>
<protein>
    <recommendedName>
        <fullName evidence="5">Secreted protein</fullName>
    </recommendedName>
</protein>
<keyword evidence="2" id="KW-0812">Transmembrane</keyword>
<name>A0ABU7PD45_9ACTN</name>
<evidence type="ECO:0000313" key="4">
    <source>
        <dbReference type="Proteomes" id="UP001344658"/>
    </source>
</evidence>
<sequence>MPATSSNAGGPSRVRRRALLGTVVLVVLVALAGLTAYLTRDGRSSTKATVQQTTSASPTPGSSAPATTPPPHGVNSTLPVPPDAHDPIVFGKAAAVALWSYDTRAYSQSELVSALHRWLTGETKYADRASVDALVPSPVLWERMGDNAQFATATVNEAHFPASFTQALQADPGAITTAYVYAVTVTGQQSIAWTGSPRGGAEARAITLAVQCRPDQPCSLAGALPNVAP</sequence>
<feature type="compositionally biased region" description="Low complexity" evidence="1">
    <location>
        <begin position="53"/>
        <end position="66"/>
    </location>
</feature>
<accession>A0ABU7PD45</accession>
<proteinExistence type="predicted"/>
<evidence type="ECO:0008006" key="5">
    <source>
        <dbReference type="Google" id="ProtNLM"/>
    </source>
</evidence>
<evidence type="ECO:0000256" key="2">
    <source>
        <dbReference type="SAM" id="Phobius"/>
    </source>
</evidence>
<keyword evidence="4" id="KW-1185">Reference proteome</keyword>
<evidence type="ECO:0000256" key="1">
    <source>
        <dbReference type="SAM" id="MobiDB-lite"/>
    </source>
</evidence>
<keyword evidence="2" id="KW-0472">Membrane</keyword>